<gene>
    <name evidence="2" type="ORF">NSCI0253_LOCUS24087</name>
</gene>
<feature type="region of interest" description="Disordered" evidence="1">
    <location>
        <begin position="1"/>
        <end position="66"/>
    </location>
</feature>
<feature type="compositionally biased region" description="Basic and acidic residues" evidence="1">
    <location>
        <begin position="126"/>
        <end position="136"/>
    </location>
</feature>
<feature type="region of interest" description="Disordered" evidence="1">
    <location>
        <begin position="353"/>
        <end position="381"/>
    </location>
</feature>
<feature type="region of interest" description="Disordered" evidence="1">
    <location>
        <begin position="110"/>
        <end position="141"/>
    </location>
</feature>
<name>A0A7S1ACF5_NOCSC</name>
<accession>A0A7S1ACF5</accession>
<dbReference type="AlphaFoldDB" id="A0A7S1ACF5"/>
<sequence length="399" mass="43497">MSKGRRGGQRLVRWGAQNKLDAKPAPRFLPGRVEPSAVGGLGTSSSNDDVSDGCGERSSSMCAAPDKRPDVLDALSAAELSETYGKGFELLRRMGFSGAQGLREDSLHAPLRAHNQGRSRKGVHGVAEDCEPKDPEPILSIGAGKSLTDLLQEVLSSMHHEGDDEEAEELKRLAACVGLDGSLTSAVEPPRKRPRQRSPAAVISGNSSSSSEGEDDMEKTPEEKRKIAAVLGQLCDTEDFPVTLEQQVQRLRKDGLWDFDADAYEVFVARHDEFNLIRCPGSQGPLVLPRLERTAGSSRWCHGAKYVNWCHEHRLCATGKSKKKWKHLESVVDRACRGGPCVEAVPTEFEPHMVGQPERAPSVSHSCQTTKSSGDDDVSLADVETLGWNEDAFEREKAH</sequence>
<feature type="compositionally biased region" description="Polar residues" evidence="1">
    <location>
        <begin position="363"/>
        <end position="372"/>
    </location>
</feature>
<evidence type="ECO:0008006" key="3">
    <source>
        <dbReference type="Google" id="ProtNLM"/>
    </source>
</evidence>
<dbReference type="EMBL" id="HBFQ01034184">
    <property type="protein sequence ID" value="CAD8849737.1"/>
    <property type="molecule type" value="Transcribed_RNA"/>
</dbReference>
<evidence type="ECO:0000256" key="1">
    <source>
        <dbReference type="SAM" id="MobiDB-lite"/>
    </source>
</evidence>
<proteinExistence type="predicted"/>
<reference evidence="2" key="1">
    <citation type="submission" date="2021-01" db="EMBL/GenBank/DDBJ databases">
        <authorList>
            <person name="Corre E."/>
            <person name="Pelletier E."/>
            <person name="Niang G."/>
            <person name="Scheremetjew M."/>
            <person name="Finn R."/>
            <person name="Kale V."/>
            <person name="Holt S."/>
            <person name="Cochrane G."/>
            <person name="Meng A."/>
            <person name="Brown T."/>
            <person name="Cohen L."/>
        </authorList>
    </citation>
    <scope>NUCLEOTIDE SEQUENCE</scope>
</reference>
<organism evidence="2">
    <name type="scientific">Noctiluca scintillans</name>
    <name type="common">Sea sparkle</name>
    <name type="synonym">Red tide dinoflagellate</name>
    <dbReference type="NCBI Taxonomy" id="2966"/>
    <lineage>
        <taxon>Eukaryota</taxon>
        <taxon>Sar</taxon>
        <taxon>Alveolata</taxon>
        <taxon>Dinophyceae</taxon>
        <taxon>Noctilucales</taxon>
        <taxon>Noctilucaceae</taxon>
        <taxon>Noctiluca</taxon>
    </lineage>
</organism>
<feature type="region of interest" description="Disordered" evidence="1">
    <location>
        <begin position="183"/>
        <end position="222"/>
    </location>
</feature>
<protein>
    <recommendedName>
        <fullName evidence="3">G-patch domain-containing protein</fullName>
    </recommendedName>
</protein>
<evidence type="ECO:0000313" key="2">
    <source>
        <dbReference type="EMBL" id="CAD8849737.1"/>
    </source>
</evidence>